<reference evidence="2" key="1">
    <citation type="journal article" date="2021" name="PeerJ">
        <title>Extensive microbial diversity within the chicken gut microbiome revealed by metagenomics and culture.</title>
        <authorList>
            <person name="Gilroy R."/>
            <person name="Ravi A."/>
            <person name="Getino M."/>
            <person name="Pursley I."/>
            <person name="Horton D.L."/>
            <person name="Alikhan N.F."/>
            <person name="Baker D."/>
            <person name="Gharbi K."/>
            <person name="Hall N."/>
            <person name="Watson M."/>
            <person name="Adriaenssens E.M."/>
            <person name="Foster-Nyarko E."/>
            <person name="Jarju S."/>
            <person name="Secka A."/>
            <person name="Antonio M."/>
            <person name="Oren A."/>
            <person name="Chaudhuri R.R."/>
            <person name="La Ragione R."/>
            <person name="Hildebrand F."/>
            <person name="Pallen M.J."/>
        </authorList>
    </citation>
    <scope>NUCLEOTIDE SEQUENCE</scope>
    <source>
        <strain evidence="2">USASDec5-558</strain>
    </source>
</reference>
<feature type="compositionally biased region" description="Polar residues" evidence="1">
    <location>
        <begin position="1"/>
        <end position="23"/>
    </location>
</feature>
<dbReference type="Proteomes" id="UP000886829">
    <property type="component" value="Unassembled WGS sequence"/>
</dbReference>
<proteinExistence type="predicted"/>
<name>A0A9D2AZU1_9GAMM</name>
<feature type="region of interest" description="Disordered" evidence="1">
    <location>
        <begin position="1"/>
        <end position="47"/>
    </location>
</feature>
<organism evidence="2 3">
    <name type="scientific">Candidatus Anaerobiospirillum pullistercoris</name>
    <dbReference type="NCBI Taxonomy" id="2838452"/>
    <lineage>
        <taxon>Bacteria</taxon>
        <taxon>Pseudomonadati</taxon>
        <taxon>Pseudomonadota</taxon>
        <taxon>Gammaproteobacteria</taxon>
        <taxon>Aeromonadales</taxon>
        <taxon>Succinivibrionaceae</taxon>
        <taxon>Anaerobiospirillum</taxon>
    </lineage>
</organism>
<evidence type="ECO:0000313" key="2">
    <source>
        <dbReference type="EMBL" id="HIX55973.1"/>
    </source>
</evidence>
<evidence type="ECO:0000256" key="1">
    <source>
        <dbReference type="SAM" id="MobiDB-lite"/>
    </source>
</evidence>
<comment type="caution">
    <text evidence="2">The sequence shown here is derived from an EMBL/GenBank/DDBJ whole genome shotgun (WGS) entry which is preliminary data.</text>
</comment>
<feature type="compositionally biased region" description="Basic residues" evidence="1">
    <location>
        <begin position="204"/>
        <end position="217"/>
    </location>
</feature>
<gene>
    <name evidence="2" type="ORF">H9850_00695</name>
</gene>
<dbReference type="AlphaFoldDB" id="A0A9D2AZU1"/>
<reference evidence="2" key="2">
    <citation type="submission" date="2021-04" db="EMBL/GenBank/DDBJ databases">
        <authorList>
            <person name="Gilroy R."/>
        </authorList>
    </citation>
    <scope>NUCLEOTIDE SEQUENCE</scope>
    <source>
        <strain evidence="2">USASDec5-558</strain>
    </source>
</reference>
<feature type="region of interest" description="Disordered" evidence="1">
    <location>
        <begin position="198"/>
        <end position="217"/>
    </location>
</feature>
<dbReference type="EMBL" id="DXEV01000017">
    <property type="protein sequence ID" value="HIX55973.1"/>
    <property type="molecule type" value="Genomic_DNA"/>
</dbReference>
<sequence>MAHIPQDSTTNDTSSLASSTSLPQDDIKECNNIRPPQKAFSSEDYTEGPDYLDGYPLERLDDTDTIFLGFQMRQVNWLLDTTKYEIPEEEQVCSYCGAKGKLHRNDTERVQLTTYPYADLPTKITVIRQCYKCQEYGNLCVDAIPGRFEHTNMTQKLADAIFRTLGYGFKGSAYEIALLNRINEEQAALLVNRYEAEHGPRGSARGRRRIGKKQPNN</sequence>
<accession>A0A9D2AZU1</accession>
<evidence type="ECO:0000313" key="3">
    <source>
        <dbReference type="Proteomes" id="UP000886829"/>
    </source>
</evidence>
<protein>
    <submittedName>
        <fullName evidence="2">Uncharacterized protein</fullName>
    </submittedName>
</protein>